<evidence type="ECO:0000256" key="1">
    <source>
        <dbReference type="SAM" id="Phobius"/>
    </source>
</evidence>
<keyword evidence="3" id="KW-1185">Reference proteome</keyword>
<reference evidence="2 3" key="1">
    <citation type="submission" date="2019-05" db="EMBL/GenBank/DDBJ databases">
        <title>Another draft genome of Portunus trituberculatus and its Hox gene families provides insights of decapod evolution.</title>
        <authorList>
            <person name="Jeong J.-H."/>
            <person name="Song I."/>
            <person name="Kim S."/>
            <person name="Choi T."/>
            <person name="Kim D."/>
            <person name="Ryu S."/>
            <person name="Kim W."/>
        </authorList>
    </citation>
    <scope>NUCLEOTIDE SEQUENCE [LARGE SCALE GENOMIC DNA]</scope>
    <source>
        <tissue evidence="2">Muscle</tissue>
    </source>
</reference>
<organism evidence="2 3">
    <name type="scientific">Portunus trituberculatus</name>
    <name type="common">Swimming crab</name>
    <name type="synonym">Neptunus trituberculatus</name>
    <dbReference type="NCBI Taxonomy" id="210409"/>
    <lineage>
        <taxon>Eukaryota</taxon>
        <taxon>Metazoa</taxon>
        <taxon>Ecdysozoa</taxon>
        <taxon>Arthropoda</taxon>
        <taxon>Crustacea</taxon>
        <taxon>Multicrustacea</taxon>
        <taxon>Malacostraca</taxon>
        <taxon>Eumalacostraca</taxon>
        <taxon>Eucarida</taxon>
        <taxon>Decapoda</taxon>
        <taxon>Pleocyemata</taxon>
        <taxon>Brachyura</taxon>
        <taxon>Eubrachyura</taxon>
        <taxon>Portunoidea</taxon>
        <taxon>Portunidae</taxon>
        <taxon>Portuninae</taxon>
        <taxon>Portunus</taxon>
    </lineage>
</organism>
<name>A0A5B7FA59_PORTR</name>
<sequence>MGVNFSSQKDIHSSMKYWWPHSGNIVYVYTLTASMLYGAVRRSLSHQAASKSVTSGRYEVKYAAPSTCCACVLHFT</sequence>
<dbReference type="AlphaFoldDB" id="A0A5B7FA59"/>
<keyword evidence="1" id="KW-0472">Membrane</keyword>
<accession>A0A5B7FA59</accession>
<proteinExistence type="predicted"/>
<evidence type="ECO:0000313" key="3">
    <source>
        <dbReference type="Proteomes" id="UP000324222"/>
    </source>
</evidence>
<comment type="caution">
    <text evidence="2">The sequence shown here is derived from an EMBL/GenBank/DDBJ whole genome shotgun (WGS) entry which is preliminary data.</text>
</comment>
<feature type="transmembrane region" description="Helical" evidence="1">
    <location>
        <begin position="24"/>
        <end position="40"/>
    </location>
</feature>
<keyword evidence="1" id="KW-0812">Transmembrane</keyword>
<dbReference type="Proteomes" id="UP000324222">
    <property type="component" value="Unassembled WGS sequence"/>
</dbReference>
<keyword evidence="1" id="KW-1133">Transmembrane helix</keyword>
<evidence type="ECO:0000313" key="2">
    <source>
        <dbReference type="EMBL" id="MPC44500.1"/>
    </source>
</evidence>
<dbReference type="EMBL" id="VSRR010006310">
    <property type="protein sequence ID" value="MPC44500.1"/>
    <property type="molecule type" value="Genomic_DNA"/>
</dbReference>
<protein>
    <submittedName>
        <fullName evidence="2">Uncharacterized protein</fullName>
    </submittedName>
</protein>
<gene>
    <name evidence="2" type="ORF">E2C01_038173</name>
</gene>